<protein>
    <submittedName>
        <fullName evidence="2">Mercury transporter</fullName>
    </submittedName>
</protein>
<dbReference type="EMBL" id="JAHLQK010000004">
    <property type="protein sequence ID" value="MBU5676905.1"/>
    <property type="molecule type" value="Genomic_DNA"/>
</dbReference>
<accession>A0ABS6G655</accession>
<name>A0ABS6G655_9FIRM</name>
<reference evidence="2 3" key="1">
    <citation type="submission" date="2021-06" db="EMBL/GenBank/DDBJ databases">
        <authorList>
            <person name="Sun Q."/>
            <person name="Li D."/>
        </authorList>
    </citation>
    <scope>NUCLEOTIDE SEQUENCE [LARGE SCALE GENOMIC DNA]</scope>
    <source>
        <strain evidence="2 3">MSJ-5</strain>
    </source>
</reference>
<dbReference type="Proteomes" id="UP000779508">
    <property type="component" value="Unassembled WGS sequence"/>
</dbReference>
<comment type="caution">
    <text evidence="2">The sequence shown here is derived from an EMBL/GenBank/DDBJ whole genome shotgun (WGS) entry which is preliminary data.</text>
</comment>
<proteinExistence type="predicted"/>
<keyword evidence="3" id="KW-1185">Reference proteome</keyword>
<evidence type="ECO:0000256" key="1">
    <source>
        <dbReference type="SAM" id="Phobius"/>
    </source>
</evidence>
<keyword evidence="1" id="KW-0472">Membrane</keyword>
<organism evidence="2 3">
    <name type="scientific">Alkaliphilus flagellatus</name>
    <dbReference type="NCBI Taxonomy" id="2841507"/>
    <lineage>
        <taxon>Bacteria</taxon>
        <taxon>Bacillati</taxon>
        <taxon>Bacillota</taxon>
        <taxon>Clostridia</taxon>
        <taxon>Peptostreptococcales</taxon>
        <taxon>Natronincolaceae</taxon>
        <taxon>Alkaliphilus</taxon>
    </lineage>
</organism>
<gene>
    <name evidence="2" type="ORF">KQI88_10800</name>
</gene>
<keyword evidence="1" id="KW-0812">Transmembrane</keyword>
<evidence type="ECO:0000313" key="3">
    <source>
        <dbReference type="Proteomes" id="UP000779508"/>
    </source>
</evidence>
<keyword evidence="1" id="KW-1133">Transmembrane helix</keyword>
<evidence type="ECO:0000313" key="2">
    <source>
        <dbReference type="EMBL" id="MBU5676905.1"/>
    </source>
</evidence>
<dbReference type="RefSeq" id="WP_216417232.1">
    <property type="nucleotide sequence ID" value="NZ_JAHLQK010000004.1"/>
</dbReference>
<sequence>MDILDEISQLFIWLTRVGVIFRVAFCFFKKIGNDEEAAVYNKRMKNAITFYILAESIFQIKDIAMYYFGG</sequence>
<feature type="transmembrane region" description="Helical" evidence="1">
    <location>
        <begin position="6"/>
        <end position="28"/>
    </location>
</feature>
<feature type="transmembrane region" description="Helical" evidence="1">
    <location>
        <begin position="48"/>
        <end position="68"/>
    </location>
</feature>